<dbReference type="AlphaFoldDB" id="A0A371YLV7"/>
<keyword evidence="1" id="KW-1133">Transmembrane helix</keyword>
<keyword evidence="1" id="KW-0812">Transmembrane</keyword>
<dbReference type="EMBL" id="JBHRSF010000026">
    <property type="protein sequence ID" value="MFC2995447.1"/>
    <property type="molecule type" value="Genomic_DNA"/>
</dbReference>
<dbReference type="Pfam" id="PF04247">
    <property type="entry name" value="SirB"/>
    <property type="match status" value="1"/>
</dbReference>
<evidence type="ECO:0000313" key="4">
    <source>
        <dbReference type="Proteomes" id="UP000240957"/>
    </source>
</evidence>
<accession>A0A371YLV7</accession>
<dbReference type="Proteomes" id="UP000240957">
    <property type="component" value="Unassembled WGS sequence"/>
</dbReference>
<organism evidence="3 4">
    <name type="scientific">Acinetobacter sichuanensis</name>
    <dbReference type="NCBI Taxonomy" id="2136183"/>
    <lineage>
        <taxon>Bacteria</taxon>
        <taxon>Pseudomonadati</taxon>
        <taxon>Pseudomonadota</taxon>
        <taxon>Gammaproteobacteria</taxon>
        <taxon>Moraxellales</taxon>
        <taxon>Moraxellaceae</taxon>
        <taxon>Acinetobacter</taxon>
    </lineage>
</organism>
<evidence type="ECO:0000313" key="3">
    <source>
        <dbReference type="EMBL" id="RFC82442.1"/>
    </source>
</evidence>
<feature type="transmembrane region" description="Helical" evidence="1">
    <location>
        <begin position="107"/>
        <end position="129"/>
    </location>
</feature>
<keyword evidence="1" id="KW-0472">Membrane</keyword>
<reference evidence="5" key="3">
    <citation type="journal article" date="2019" name="Int. J. Syst. Evol. Microbiol.">
        <title>The Global Catalogue of Microorganisms (GCM) 10K type strain sequencing project: providing services to taxonomists for standard genome sequencing and annotation.</title>
        <authorList>
            <consortium name="The Broad Institute Genomics Platform"/>
            <consortium name="The Broad Institute Genome Sequencing Center for Infectious Disease"/>
            <person name="Wu L."/>
            <person name="Ma J."/>
        </authorList>
    </citation>
    <scope>NUCLEOTIDE SEQUENCE [LARGE SCALE GENOMIC DNA]</scope>
    <source>
        <strain evidence="5">KCTC 62575</strain>
    </source>
</reference>
<proteinExistence type="predicted"/>
<gene>
    <name evidence="2" type="ORF">ACFODO_09220</name>
    <name evidence="3" type="ORF">C9E89_016640</name>
</gene>
<dbReference type="InterPro" id="IPR007360">
    <property type="entry name" value="SirB"/>
</dbReference>
<feature type="transmembrane region" description="Helical" evidence="1">
    <location>
        <begin position="52"/>
        <end position="70"/>
    </location>
</feature>
<feature type="transmembrane region" description="Helical" evidence="1">
    <location>
        <begin position="76"/>
        <end position="95"/>
    </location>
</feature>
<dbReference type="OrthoDB" id="6713299at2"/>
<dbReference type="EMBL" id="PYIX02000034">
    <property type="protein sequence ID" value="RFC82442.1"/>
    <property type="molecule type" value="Genomic_DNA"/>
</dbReference>
<protein>
    <submittedName>
        <fullName evidence="3">Invasion protein expression up-regulator SirB</fullName>
    </submittedName>
    <submittedName>
        <fullName evidence="2">SirB2 family protein</fullName>
    </submittedName>
</protein>
<name>A0A371YLV7_9GAMM</name>
<dbReference type="Proteomes" id="UP001595455">
    <property type="component" value="Unassembled WGS sequence"/>
</dbReference>
<feature type="transmembrane region" description="Helical" evidence="1">
    <location>
        <begin position="12"/>
        <end position="31"/>
    </location>
</feature>
<evidence type="ECO:0000313" key="2">
    <source>
        <dbReference type="EMBL" id="MFC2995447.1"/>
    </source>
</evidence>
<sequence length="130" mass="14405">MDIHLVVKIVHMSSAALAMLIFVLRASTLFIGTQNQQPNPKGHVGFVAMQHLSYTLLVVTGVALLVMNKFQVQPWFYAKIVLFLVLLSSQIKVYKKDDSILLAQRRAGLMIGIIAFVAIISLIIIKPVFG</sequence>
<evidence type="ECO:0000256" key="1">
    <source>
        <dbReference type="SAM" id="Phobius"/>
    </source>
</evidence>
<comment type="caution">
    <text evidence="3">The sequence shown here is derived from an EMBL/GenBank/DDBJ whole genome shotgun (WGS) entry which is preliminary data.</text>
</comment>
<dbReference type="PIRSF" id="PIRSF005610">
    <property type="entry name" value="SirB"/>
    <property type="match status" value="1"/>
</dbReference>
<keyword evidence="5" id="KW-1185">Reference proteome</keyword>
<reference evidence="2" key="1">
    <citation type="journal article" date="2014" name="Int. J. Syst. Evol. Microbiol.">
        <title>Complete genome of a new Firmicutes species belonging to the dominant human colonic microbiota ('Ruminococcus bicirculans') reveals two chromosomes and a selective capacity to utilize plant glucans.</title>
        <authorList>
            <consortium name="NISC Comparative Sequencing Program"/>
            <person name="Wegmann U."/>
            <person name="Louis P."/>
            <person name="Goesmann A."/>
            <person name="Henrissat B."/>
            <person name="Duncan S.H."/>
            <person name="Flint H.J."/>
        </authorList>
    </citation>
    <scope>NUCLEOTIDE SEQUENCE</scope>
    <source>
        <strain evidence="2">KCTC 62575</strain>
    </source>
</reference>
<reference evidence="3 4" key="2">
    <citation type="submission" date="2018-08" db="EMBL/GenBank/DDBJ databases">
        <title>The draft genome of Acinetobacter sichuanensis strain WCHAc060041.</title>
        <authorList>
            <person name="Qin J."/>
            <person name="Feng Y."/>
            <person name="Zong Z."/>
        </authorList>
    </citation>
    <scope>NUCLEOTIDE SEQUENCE [LARGE SCALE GENOMIC DNA]</scope>
    <source>
        <strain evidence="3 4">WCHAc060041</strain>
    </source>
</reference>
<dbReference type="RefSeq" id="WP_107009435.1">
    <property type="nucleotide sequence ID" value="NZ_JBHRSF010000026.1"/>
</dbReference>
<evidence type="ECO:0000313" key="5">
    <source>
        <dbReference type="Proteomes" id="UP001595455"/>
    </source>
</evidence>
<reference evidence="2" key="4">
    <citation type="submission" date="2024-09" db="EMBL/GenBank/DDBJ databases">
        <authorList>
            <person name="Sun Q."/>
            <person name="Mori K."/>
        </authorList>
    </citation>
    <scope>NUCLEOTIDE SEQUENCE</scope>
    <source>
        <strain evidence="2">KCTC 62575</strain>
    </source>
</reference>